<evidence type="ECO:0000313" key="2">
    <source>
        <dbReference type="EMBL" id="XDT71121.1"/>
    </source>
</evidence>
<sequence>MTPETERNMDETPAEGASWEEELHTRVDEILFYLWDPLNLAHSTWVRDEFTRYAPEVVKTATSADSPEPVRKLLTHLRCERMGQDPDDARDHAIAELIHALSHDQFYLPGRRVIEVD</sequence>
<dbReference type="KEGG" id="tcd:AAIA72_09910"/>
<accession>A0AB39UT17</accession>
<evidence type="ECO:0000256" key="1">
    <source>
        <dbReference type="SAM" id="MobiDB-lite"/>
    </source>
</evidence>
<name>A0AB39UT17_9GAMM</name>
<dbReference type="EMBL" id="CP154858">
    <property type="protein sequence ID" value="XDT71121.1"/>
    <property type="molecule type" value="Genomic_DNA"/>
</dbReference>
<organism evidence="2">
    <name type="scientific">Thermohahella caldifontis</name>
    <dbReference type="NCBI Taxonomy" id="3142973"/>
    <lineage>
        <taxon>Bacteria</taxon>
        <taxon>Pseudomonadati</taxon>
        <taxon>Pseudomonadota</taxon>
        <taxon>Gammaproteobacteria</taxon>
        <taxon>Oceanospirillales</taxon>
        <taxon>Hahellaceae</taxon>
        <taxon>Thermohahella</taxon>
    </lineage>
</organism>
<reference evidence="2" key="1">
    <citation type="submission" date="2024-05" db="EMBL/GenBank/DDBJ databases">
        <title>Genome sequencing of novel strain.</title>
        <authorList>
            <person name="Ganbat D."/>
            <person name="Ganbat S."/>
            <person name="Lee S.-J."/>
        </authorList>
    </citation>
    <scope>NUCLEOTIDE SEQUENCE</scope>
    <source>
        <strain evidence="2">SMD15-11</strain>
    </source>
</reference>
<dbReference type="AlphaFoldDB" id="A0AB39UT17"/>
<feature type="region of interest" description="Disordered" evidence="1">
    <location>
        <begin position="1"/>
        <end position="21"/>
    </location>
</feature>
<proteinExistence type="predicted"/>
<protein>
    <submittedName>
        <fullName evidence="2">Uncharacterized protein</fullName>
    </submittedName>
</protein>
<feature type="compositionally biased region" description="Basic and acidic residues" evidence="1">
    <location>
        <begin position="1"/>
        <end position="10"/>
    </location>
</feature>
<gene>
    <name evidence="2" type="ORF">AAIA72_09910</name>
</gene>
<dbReference type="RefSeq" id="WP_369600160.1">
    <property type="nucleotide sequence ID" value="NZ_CP154858.1"/>
</dbReference>